<organism evidence="2 3">
    <name type="scientific">Candidatus Pelethenecus faecipullorum</name>
    <dbReference type="NCBI Taxonomy" id="2840900"/>
    <lineage>
        <taxon>Bacteria</taxon>
        <taxon>Bacillati</taxon>
        <taxon>Mycoplasmatota</taxon>
        <taxon>Mollicutes</taxon>
        <taxon>Candidatus Pelethenecus</taxon>
    </lineage>
</organism>
<dbReference type="InterPro" id="IPR014966">
    <property type="entry name" value="FRG-dom"/>
</dbReference>
<name>A0A9D1KJ54_9MOLU</name>
<dbReference type="SMART" id="SM00901">
    <property type="entry name" value="FRG"/>
    <property type="match status" value="1"/>
</dbReference>
<dbReference type="EMBL" id="DVLF01000019">
    <property type="protein sequence ID" value="HIT49488.1"/>
    <property type="molecule type" value="Genomic_DNA"/>
</dbReference>
<feature type="non-terminal residue" evidence="2">
    <location>
        <position position="272"/>
    </location>
</feature>
<evidence type="ECO:0000259" key="1">
    <source>
        <dbReference type="SMART" id="SM00901"/>
    </source>
</evidence>
<protein>
    <submittedName>
        <fullName evidence="2">FRG domain-containing protein</fullName>
    </submittedName>
</protein>
<comment type="caution">
    <text evidence="2">The sequence shown here is derived from an EMBL/GenBank/DDBJ whole genome shotgun (WGS) entry which is preliminary data.</text>
</comment>
<dbReference type="AlphaFoldDB" id="A0A9D1KJ54"/>
<reference evidence="2" key="2">
    <citation type="journal article" date="2021" name="PeerJ">
        <title>Extensive microbial diversity within the chicken gut microbiome revealed by metagenomics and culture.</title>
        <authorList>
            <person name="Gilroy R."/>
            <person name="Ravi A."/>
            <person name="Getino M."/>
            <person name="Pursley I."/>
            <person name="Horton D.L."/>
            <person name="Alikhan N.F."/>
            <person name="Baker D."/>
            <person name="Gharbi K."/>
            <person name="Hall N."/>
            <person name="Watson M."/>
            <person name="Adriaenssens E.M."/>
            <person name="Foster-Nyarko E."/>
            <person name="Jarju S."/>
            <person name="Secka A."/>
            <person name="Antonio M."/>
            <person name="Oren A."/>
            <person name="Chaudhuri R.R."/>
            <person name="La Ragione R."/>
            <person name="Hildebrand F."/>
            <person name="Pallen M.J."/>
        </authorList>
    </citation>
    <scope>NUCLEOTIDE SEQUENCE</scope>
    <source>
        <strain evidence="2">ChiW17-6978</strain>
    </source>
</reference>
<accession>A0A9D1KJ54</accession>
<dbReference type="Proteomes" id="UP000886758">
    <property type="component" value="Unassembled WGS sequence"/>
</dbReference>
<feature type="domain" description="FRG" evidence="1">
    <location>
        <begin position="144"/>
        <end position="235"/>
    </location>
</feature>
<dbReference type="Pfam" id="PF08867">
    <property type="entry name" value="FRG"/>
    <property type="match status" value="1"/>
</dbReference>
<evidence type="ECO:0000313" key="3">
    <source>
        <dbReference type="Proteomes" id="UP000886758"/>
    </source>
</evidence>
<proteinExistence type="predicted"/>
<gene>
    <name evidence="2" type="ORF">IAD46_00525</name>
</gene>
<sequence length="272" mass="32046">MNDYRYWLCMNEKKLRGCFFSDPDFGFYFFTEPTSLDLSWNRFVDLTIHQQKVTVCSNSTNHFEVYRLEQNGQKVYAFALVEKWLMPTLQYLTFDDLSSSGIGLSSEELLKLFAQICILPTGNFVVGNVQDYITVVERMIRPYPNQEFFFRGHYSYKYALIPSLYRKKQYYEHENFMYMDFKTQFYNELSDKKYIEILTTMQHYKMPTRLLDTTSNPLVALYMACDKPVGDKKGTLPIGEVIVMHEERKNVKYSDSNAVTLLASLAVLETNY</sequence>
<reference evidence="2" key="1">
    <citation type="submission" date="2020-10" db="EMBL/GenBank/DDBJ databases">
        <authorList>
            <person name="Gilroy R."/>
        </authorList>
    </citation>
    <scope>NUCLEOTIDE SEQUENCE</scope>
    <source>
        <strain evidence="2">ChiW17-6978</strain>
    </source>
</reference>
<evidence type="ECO:0000313" key="2">
    <source>
        <dbReference type="EMBL" id="HIT49488.1"/>
    </source>
</evidence>